<dbReference type="Gene3D" id="3.40.250.10">
    <property type="entry name" value="Rhodanese-like domain"/>
    <property type="match status" value="2"/>
</dbReference>
<dbReference type="FunFam" id="3.40.250.10:FF:000035">
    <property type="entry name" value="Thiosulfate sulfurtransferase"/>
    <property type="match status" value="1"/>
</dbReference>
<gene>
    <name evidence="4" type="ORF">ABOD76_13685</name>
</gene>
<dbReference type="Pfam" id="PF00581">
    <property type="entry name" value="Rhodanese"/>
    <property type="match status" value="2"/>
</dbReference>
<dbReference type="PROSITE" id="PS50206">
    <property type="entry name" value="RHODANESE_3"/>
    <property type="match status" value="2"/>
</dbReference>
<organism evidence="4">
    <name type="scientific">Deinococcus sonorensis KR-87</name>
    <dbReference type="NCBI Taxonomy" id="694439"/>
    <lineage>
        <taxon>Bacteria</taxon>
        <taxon>Thermotogati</taxon>
        <taxon>Deinococcota</taxon>
        <taxon>Deinococci</taxon>
        <taxon>Deinococcales</taxon>
        <taxon>Deinococcaceae</taxon>
        <taxon>Deinococcus</taxon>
    </lineage>
</organism>
<dbReference type="PANTHER" id="PTHR11364">
    <property type="entry name" value="THIOSULFATE SULFERTANSFERASE"/>
    <property type="match status" value="1"/>
</dbReference>
<dbReference type="PANTHER" id="PTHR11364:SF27">
    <property type="entry name" value="SULFURTRANSFERASE"/>
    <property type="match status" value="1"/>
</dbReference>
<dbReference type="RefSeq" id="WP_350242525.1">
    <property type="nucleotide sequence ID" value="NZ_CP158299.1"/>
</dbReference>
<proteinExistence type="predicted"/>
<dbReference type="AlphaFoldDB" id="A0AAU7U930"/>
<dbReference type="InterPro" id="IPR036873">
    <property type="entry name" value="Rhodanese-like_dom_sf"/>
</dbReference>
<dbReference type="EMBL" id="CP158299">
    <property type="protein sequence ID" value="XBV84488.1"/>
    <property type="molecule type" value="Genomic_DNA"/>
</dbReference>
<keyword evidence="1 4" id="KW-0808">Transferase</keyword>
<dbReference type="GO" id="GO:0004792">
    <property type="term" value="F:thiosulfate-cyanide sulfurtransferase activity"/>
    <property type="evidence" value="ECO:0007669"/>
    <property type="project" value="TreeGrafter"/>
</dbReference>
<dbReference type="KEGG" id="dsc:ABOD76_13685"/>
<name>A0AAU7U930_9DEIO</name>
<dbReference type="InterPro" id="IPR001763">
    <property type="entry name" value="Rhodanese-like_dom"/>
</dbReference>
<protein>
    <submittedName>
        <fullName evidence="4">Sulfurtransferase</fullName>
        <ecNumber evidence="4">2.8.1.-</ecNumber>
    </submittedName>
</protein>
<dbReference type="EC" id="2.8.1.-" evidence="4"/>
<dbReference type="SMART" id="SM00450">
    <property type="entry name" value="RHOD"/>
    <property type="match status" value="2"/>
</dbReference>
<dbReference type="SUPFAM" id="SSF52821">
    <property type="entry name" value="Rhodanese/Cell cycle control phosphatase"/>
    <property type="match status" value="2"/>
</dbReference>
<evidence type="ECO:0000256" key="1">
    <source>
        <dbReference type="ARBA" id="ARBA00022679"/>
    </source>
</evidence>
<dbReference type="CDD" id="cd01448">
    <property type="entry name" value="TST_Repeat_1"/>
    <property type="match status" value="1"/>
</dbReference>
<keyword evidence="2" id="KW-0677">Repeat</keyword>
<accession>A0AAU7U930</accession>
<feature type="domain" description="Rhodanese" evidence="3">
    <location>
        <begin position="15"/>
        <end position="139"/>
    </location>
</feature>
<sequence>MTPLKSAGWLLDHLHDPGVAVLDCRFELMNPPAGEAAYRAGHVPGAVYAHLERDLSGPKQTGGAGGRHPLPDPAVLAGWLGRQGIGNDRVVVAYDDPTGGHGFYAARAWWLLRWLGHREVYVLDGGLPAYLAAGGTLSQEVPTPEAASYTPHPHPELLASAQDVQQRSPETLLVDSRAAARYRGEVEPIDPKAGHIPGAVNRDWSAAQTLGGHWLPTEQQRERLGLGEQPAILYCGSGVSAAANLLALAVVGREPGPQTRLYAGSWSDWVSDPARPVQTGEQPG</sequence>
<dbReference type="InterPro" id="IPR045078">
    <property type="entry name" value="TST/MPST-like"/>
</dbReference>
<evidence type="ECO:0000259" key="3">
    <source>
        <dbReference type="PROSITE" id="PS50206"/>
    </source>
</evidence>
<feature type="domain" description="Rhodanese" evidence="3">
    <location>
        <begin position="167"/>
        <end position="278"/>
    </location>
</feature>
<reference evidence="4" key="1">
    <citation type="submission" date="2024-06" db="EMBL/GenBank/DDBJ databases">
        <title>Draft Genome Sequence of Deinococcus sonorensis Type Strain KR-87, a Biofilm Producing Representative of the Genus Deinococcus.</title>
        <authorList>
            <person name="Boren L.S."/>
            <person name="Grosso R.A."/>
            <person name="Hugenberg-Cox A.N."/>
            <person name="Hill J.T.E."/>
            <person name="Albert C.M."/>
            <person name="Tuohy J.M."/>
        </authorList>
    </citation>
    <scope>NUCLEOTIDE SEQUENCE</scope>
    <source>
        <strain evidence="4">KR-87</strain>
    </source>
</reference>
<evidence type="ECO:0000313" key="4">
    <source>
        <dbReference type="EMBL" id="XBV84488.1"/>
    </source>
</evidence>
<evidence type="ECO:0000256" key="2">
    <source>
        <dbReference type="ARBA" id="ARBA00022737"/>
    </source>
</evidence>